<dbReference type="PANTHER" id="PTHR43364:SF4">
    <property type="entry name" value="NAD(P)-LINKED OXIDOREDUCTASE SUPERFAMILY PROTEIN"/>
    <property type="match status" value="1"/>
</dbReference>
<evidence type="ECO:0000256" key="1">
    <source>
        <dbReference type="ARBA" id="ARBA00023002"/>
    </source>
</evidence>
<dbReference type="InterPro" id="IPR050523">
    <property type="entry name" value="AKR_Detox_Biosynth"/>
</dbReference>
<dbReference type="InterPro" id="IPR023210">
    <property type="entry name" value="NADP_OxRdtase_dom"/>
</dbReference>
<dbReference type="PANTHER" id="PTHR43364">
    <property type="entry name" value="NADH-SPECIFIC METHYLGLYOXAL REDUCTASE-RELATED"/>
    <property type="match status" value="1"/>
</dbReference>
<name>A0ABV5BH30_9BACL</name>
<dbReference type="InterPro" id="IPR036812">
    <property type="entry name" value="NAD(P)_OxRdtase_dom_sf"/>
</dbReference>
<dbReference type="Gene3D" id="3.20.20.100">
    <property type="entry name" value="NADP-dependent oxidoreductase domain"/>
    <property type="match status" value="1"/>
</dbReference>
<organism evidence="3 4">
    <name type="scientific">Paenibacillus terreus</name>
    <dbReference type="NCBI Taxonomy" id="1387834"/>
    <lineage>
        <taxon>Bacteria</taxon>
        <taxon>Bacillati</taxon>
        <taxon>Bacillota</taxon>
        <taxon>Bacilli</taxon>
        <taxon>Bacillales</taxon>
        <taxon>Paenibacillaceae</taxon>
        <taxon>Paenibacillus</taxon>
    </lineage>
</organism>
<dbReference type="RefSeq" id="WP_375528530.1">
    <property type="nucleotide sequence ID" value="NZ_JBHILM010000050.1"/>
</dbReference>
<dbReference type="Pfam" id="PF00248">
    <property type="entry name" value="Aldo_ket_red"/>
    <property type="match status" value="1"/>
</dbReference>
<dbReference type="PRINTS" id="PR00069">
    <property type="entry name" value="ALDKETRDTASE"/>
</dbReference>
<proteinExistence type="predicted"/>
<dbReference type="Proteomes" id="UP001580407">
    <property type="component" value="Unassembled WGS sequence"/>
</dbReference>
<evidence type="ECO:0000313" key="3">
    <source>
        <dbReference type="EMBL" id="MFB5684865.1"/>
    </source>
</evidence>
<dbReference type="EMBL" id="JBHILM010000050">
    <property type="protein sequence ID" value="MFB5684865.1"/>
    <property type="molecule type" value="Genomic_DNA"/>
</dbReference>
<keyword evidence="1" id="KW-0560">Oxidoreductase</keyword>
<reference evidence="3 4" key="1">
    <citation type="submission" date="2024-09" db="EMBL/GenBank/DDBJ databases">
        <authorList>
            <person name="Ruan L."/>
        </authorList>
    </citation>
    <scope>NUCLEOTIDE SEQUENCE [LARGE SCALE GENOMIC DNA]</scope>
    <source>
        <strain evidence="3 4">D33</strain>
    </source>
</reference>
<gene>
    <name evidence="3" type="ORF">ACE3NQ_28550</name>
</gene>
<protein>
    <submittedName>
        <fullName evidence="3">Aldo/keto reductase</fullName>
    </submittedName>
</protein>
<keyword evidence="4" id="KW-1185">Reference proteome</keyword>
<evidence type="ECO:0000259" key="2">
    <source>
        <dbReference type="Pfam" id="PF00248"/>
    </source>
</evidence>
<accession>A0ABV5BH30</accession>
<evidence type="ECO:0000313" key="4">
    <source>
        <dbReference type="Proteomes" id="UP001580407"/>
    </source>
</evidence>
<feature type="domain" description="NADP-dependent oxidoreductase" evidence="2">
    <location>
        <begin position="19"/>
        <end position="315"/>
    </location>
</feature>
<comment type="caution">
    <text evidence="3">The sequence shown here is derived from an EMBL/GenBank/DDBJ whole genome shotgun (WGS) entry which is preliminary data.</text>
</comment>
<dbReference type="InterPro" id="IPR020471">
    <property type="entry name" value="AKR"/>
</dbReference>
<sequence>MHYRNLARTGIKVSQYALGGGMYGALASEKDSIQIIHQALDAGINLIDTSNRYADGESERIIGQAIMDRREDVVLATKFGAEPGSKLNQSGGSRRWIRQAVEQSLMRLKTDYIDLYQLHQPISDTSFAEILGTLTDLVREGKIRYIGTSNHQAWQLMEAQAVSERHHLQRFVSEQSPYSMINRGIEQDITEMALRYDLALLTYGPLAGGLLTGKYTAGQAADNQSRAARLKGAAAQALDPELPENKHKFDVIRRLQLVADQAGMTLAHMAVAFIQSHPAVTSTILGPRTPEQLSQFIAGTDLRLSPDVLDIIDTIVPPGKRLDDKEQMWTPAWLDSSRRRRV</sequence>
<dbReference type="SUPFAM" id="SSF51430">
    <property type="entry name" value="NAD(P)-linked oxidoreductase"/>
    <property type="match status" value="1"/>
</dbReference>